<reference evidence="1" key="1">
    <citation type="journal article" date="2014" name="Int. J. Syst. Evol. Microbiol.">
        <title>Complete genome sequence of Corynebacterium casei LMG S-19264T (=DSM 44701T), isolated from a smear-ripened cheese.</title>
        <authorList>
            <consortium name="US DOE Joint Genome Institute (JGI-PGF)"/>
            <person name="Walter F."/>
            <person name="Albersmeier A."/>
            <person name="Kalinowski J."/>
            <person name="Ruckert C."/>
        </authorList>
    </citation>
    <scope>NUCLEOTIDE SEQUENCE</scope>
    <source>
        <strain evidence="1">CGMCC 1.15760</strain>
    </source>
</reference>
<dbReference type="Proteomes" id="UP000616608">
    <property type="component" value="Unassembled WGS sequence"/>
</dbReference>
<accession>A0A917LFZ8</accession>
<comment type="caution">
    <text evidence="1">The sequence shown here is derived from an EMBL/GenBank/DDBJ whole genome shotgun (WGS) entry which is preliminary data.</text>
</comment>
<evidence type="ECO:0000313" key="2">
    <source>
        <dbReference type="Proteomes" id="UP000616608"/>
    </source>
</evidence>
<reference evidence="1" key="2">
    <citation type="submission" date="2020-09" db="EMBL/GenBank/DDBJ databases">
        <authorList>
            <person name="Sun Q."/>
            <person name="Zhou Y."/>
        </authorList>
    </citation>
    <scope>NUCLEOTIDE SEQUENCE</scope>
    <source>
        <strain evidence="1">CGMCC 1.15760</strain>
    </source>
</reference>
<sequence length="67" mass="7916">MDKYITTQGDMWDAIAYRLYGDETKMTTLLEHNQGWRHFVVLPANVELVVPKLTVTKKIQRPPWLEE</sequence>
<dbReference type="EMBL" id="BMJT01000003">
    <property type="protein sequence ID" value="GGG19793.1"/>
    <property type="molecule type" value="Genomic_DNA"/>
</dbReference>
<keyword evidence="2" id="KW-1185">Reference proteome</keyword>
<evidence type="ECO:0000313" key="1">
    <source>
        <dbReference type="EMBL" id="GGG19793.1"/>
    </source>
</evidence>
<dbReference type="AlphaFoldDB" id="A0A917LFZ8"/>
<protein>
    <recommendedName>
        <fullName evidence="3">Phage tail protein</fullName>
    </recommendedName>
</protein>
<organism evidence="1 2">
    <name type="scientific">Lysinibacillus alkalisoli</name>
    <dbReference type="NCBI Taxonomy" id="1911548"/>
    <lineage>
        <taxon>Bacteria</taxon>
        <taxon>Bacillati</taxon>
        <taxon>Bacillota</taxon>
        <taxon>Bacilli</taxon>
        <taxon>Bacillales</taxon>
        <taxon>Bacillaceae</taxon>
        <taxon>Lysinibacillus</taxon>
    </lineage>
</organism>
<name>A0A917LFZ8_9BACI</name>
<gene>
    <name evidence="1" type="ORF">GCM10007425_12770</name>
</gene>
<dbReference type="RefSeq" id="WP_188614190.1">
    <property type="nucleotide sequence ID" value="NZ_BMJT01000003.1"/>
</dbReference>
<dbReference type="Pfam" id="PF05489">
    <property type="entry name" value="Phage_tail_X"/>
    <property type="match status" value="1"/>
</dbReference>
<proteinExistence type="predicted"/>
<evidence type="ECO:0008006" key="3">
    <source>
        <dbReference type="Google" id="ProtNLM"/>
    </source>
</evidence>
<dbReference type="InterPro" id="IPR008861">
    <property type="entry name" value="GpX-like"/>
</dbReference>